<reference evidence="1" key="1">
    <citation type="submission" date="2018-11" db="EMBL/GenBank/DDBJ databases">
        <authorList>
            <consortium name="Pathogen Informatics"/>
        </authorList>
    </citation>
    <scope>NUCLEOTIDE SEQUENCE</scope>
</reference>
<keyword evidence="2" id="KW-1185">Reference proteome</keyword>
<protein>
    <submittedName>
        <fullName evidence="1">Uncharacterized protein</fullName>
    </submittedName>
</protein>
<evidence type="ECO:0000313" key="2">
    <source>
        <dbReference type="Proteomes" id="UP000784294"/>
    </source>
</evidence>
<comment type="caution">
    <text evidence="1">The sequence shown here is derived from an EMBL/GenBank/DDBJ whole genome shotgun (WGS) entry which is preliminary data.</text>
</comment>
<evidence type="ECO:0000313" key="1">
    <source>
        <dbReference type="EMBL" id="VEL26028.1"/>
    </source>
</evidence>
<organism evidence="1 2">
    <name type="scientific">Protopolystoma xenopodis</name>
    <dbReference type="NCBI Taxonomy" id="117903"/>
    <lineage>
        <taxon>Eukaryota</taxon>
        <taxon>Metazoa</taxon>
        <taxon>Spiralia</taxon>
        <taxon>Lophotrochozoa</taxon>
        <taxon>Platyhelminthes</taxon>
        <taxon>Monogenea</taxon>
        <taxon>Polyopisthocotylea</taxon>
        <taxon>Polystomatidea</taxon>
        <taxon>Polystomatidae</taxon>
        <taxon>Protopolystoma</taxon>
    </lineage>
</organism>
<proteinExistence type="predicted"/>
<dbReference type="Proteomes" id="UP000784294">
    <property type="component" value="Unassembled WGS sequence"/>
</dbReference>
<name>A0A3S5CJ98_9PLAT</name>
<accession>A0A3S5CJ98</accession>
<sequence length="69" mass="7613">MAIGGFFHLFSDSFNPHSVSSVSHFGLLVPPGIPSRLERTDCERRHCFVVVDASFSCSGRPDKSEKDQS</sequence>
<dbReference type="AlphaFoldDB" id="A0A3S5CJ98"/>
<dbReference type="EMBL" id="CAAALY010077618">
    <property type="protein sequence ID" value="VEL26028.1"/>
    <property type="molecule type" value="Genomic_DNA"/>
</dbReference>
<gene>
    <name evidence="1" type="ORF">PXEA_LOCUS19468</name>
</gene>